<keyword evidence="2" id="KW-1185">Reference proteome</keyword>
<protein>
    <submittedName>
        <fullName evidence="1">Uncharacterized protein</fullName>
    </submittedName>
</protein>
<evidence type="ECO:0000313" key="1">
    <source>
        <dbReference type="EMBL" id="KAH3690521.1"/>
    </source>
</evidence>
<dbReference type="Proteomes" id="UP000828390">
    <property type="component" value="Unassembled WGS sequence"/>
</dbReference>
<sequence length="92" mass="10398">MNIYENHCMCRSYKSVYNIWSWLVSKLGDQAYVDGDRSVEHRVVEMFHASTTDFSKVRILNEFSGDGSVKIVVATVAFGLGVSTWTSITHSM</sequence>
<proteinExistence type="predicted"/>
<name>A0A9D4BCW5_DREPO</name>
<dbReference type="EMBL" id="JAIWYP010000061">
    <property type="protein sequence ID" value="KAH3690521.1"/>
    <property type="molecule type" value="Genomic_DNA"/>
</dbReference>
<accession>A0A9D4BCW5</accession>
<dbReference type="InterPro" id="IPR027417">
    <property type="entry name" value="P-loop_NTPase"/>
</dbReference>
<reference evidence="1" key="1">
    <citation type="journal article" date="2019" name="bioRxiv">
        <title>The Genome of the Zebra Mussel, Dreissena polymorpha: A Resource for Invasive Species Research.</title>
        <authorList>
            <person name="McCartney M.A."/>
            <person name="Auch B."/>
            <person name="Kono T."/>
            <person name="Mallez S."/>
            <person name="Zhang Y."/>
            <person name="Obille A."/>
            <person name="Becker A."/>
            <person name="Abrahante J.E."/>
            <person name="Garbe J."/>
            <person name="Badalamenti J.P."/>
            <person name="Herman A."/>
            <person name="Mangelson H."/>
            <person name="Liachko I."/>
            <person name="Sullivan S."/>
            <person name="Sone E.D."/>
            <person name="Koren S."/>
            <person name="Silverstein K.A.T."/>
            <person name="Beckman K.B."/>
            <person name="Gohl D.M."/>
        </authorList>
    </citation>
    <scope>NUCLEOTIDE SEQUENCE</scope>
    <source>
        <strain evidence="1">Duluth1</strain>
        <tissue evidence="1">Whole animal</tissue>
    </source>
</reference>
<dbReference type="Gene3D" id="3.40.50.300">
    <property type="entry name" value="P-loop containing nucleotide triphosphate hydrolases"/>
    <property type="match status" value="1"/>
</dbReference>
<evidence type="ECO:0000313" key="2">
    <source>
        <dbReference type="Proteomes" id="UP000828390"/>
    </source>
</evidence>
<comment type="caution">
    <text evidence="1">The sequence shown here is derived from an EMBL/GenBank/DDBJ whole genome shotgun (WGS) entry which is preliminary data.</text>
</comment>
<organism evidence="1 2">
    <name type="scientific">Dreissena polymorpha</name>
    <name type="common">Zebra mussel</name>
    <name type="synonym">Mytilus polymorpha</name>
    <dbReference type="NCBI Taxonomy" id="45954"/>
    <lineage>
        <taxon>Eukaryota</taxon>
        <taxon>Metazoa</taxon>
        <taxon>Spiralia</taxon>
        <taxon>Lophotrochozoa</taxon>
        <taxon>Mollusca</taxon>
        <taxon>Bivalvia</taxon>
        <taxon>Autobranchia</taxon>
        <taxon>Heteroconchia</taxon>
        <taxon>Euheterodonta</taxon>
        <taxon>Imparidentia</taxon>
        <taxon>Neoheterodontei</taxon>
        <taxon>Myida</taxon>
        <taxon>Dreissenoidea</taxon>
        <taxon>Dreissenidae</taxon>
        <taxon>Dreissena</taxon>
    </lineage>
</organism>
<dbReference type="AlphaFoldDB" id="A0A9D4BCW5"/>
<reference evidence="1" key="2">
    <citation type="submission" date="2020-11" db="EMBL/GenBank/DDBJ databases">
        <authorList>
            <person name="McCartney M.A."/>
            <person name="Auch B."/>
            <person name="Kono T."/>
            <person name="Mallez S."/>
            <person name="Becker A."/>
            <person name="Gohl D.M."/>
            <person name="Silverstein K.A.T."/>
            <person name="Koren S."/>
            <person name="Bechman K.B."/>
            <person name="Herman A."/>
            <person name="Abrahante J.E."/>
            <person name="Garbe J."/>
        </authorList>
    </citation>
    <scope>NUCLEOTIDE SEQUENCE</scope>
    <source>
        <strain evidence="1">Duluth1</strain>
        <tissue evidence="1">Whole animal</tissue>
    </source>
</reference>
<gene>
    <name evidence="1" type="ORF">DPMN_194227</name>
</gene>